<dbReference type="EMBL" id="CAJNAQ010000005">
    <property type="protein sequence ID" value="CAE6494536.1"/>
    <property type="molecule type" value="Genomic_DNA"/>
</dbReference>
<dbReference type="AlphaFoldDB" id="A0A812F6M0"/>
<comment type="caution">
    <text evidence="3">The sequence shown here is derived from an EMBL/GenBank/DDBJ whole genome shotgun (WGS) entry which is preliminary data.</text>
</comment>
<dbReference type="SUPFAM" id="SSF52402">
    <property type="entry name" value="Adenine nucleotide alpha hydrolases-like"/>
    <property type="match status" value="1"/>
</dbReference>
<dbReference type="CDD" id="cd00293">
    <property type="entry name" value="USP-like"/>
    <property type="match status" value="1"/>
</dbReference>
<organism evidence="3 4">
    <name type="scientific">Candidatus Nitrosotenuis uzonensis</name>
    <dbReference type="NCBI Taxonomy" id="1407055"/>
    <lineage>
        <taxon>Archaea</taxon>
        <taxon>Nitrososphaerota</taxon>
        <taxon>Candidatus Nitrosotenuis</taxon>
    </lineage>
</organism>
<dbReference type="InterPro" id="IPR006016">
    <property type="entry name" value="UspA"/>
</dbReference>
<dbReference type="Pfam" id="PF00582">
    <property type="entry name" value="Usp"/>
    <property type="match status" value="1"/>
</dbReference>
<gene>
    <name evidence="3" type="ORF">NUZ5A_50295</name>
</gene>
<evidence type="ECO:0000313" key="3">
    <source>
        <dbReference type="EMBL" id="CAE6494536.1"/>
    </source>
</evidence>
<dbReference type="InterPro" id="IPR014729">
    <property type="entry name" value="Rossmann-like_a/b/a_fold"/>
</dbReference>
<dbReference type="PANTHER" id="PTHR46268">
    <property type="entry name" value="STRESS RESPONSE PROTEIN NHAX"/>
    <property type="match status" value="1"/>
</dbReference>
<reference evidence="3" key="1">
    <citation type="submission" date="2021-02" db="EMBL/GenBank/DDBJ databases">
        <authorList>
            <person name="Han P."/>
        </authorList>
    </citation>
    <scope>NUCLEOTIDE SEQUENCE</scope>
    <source>
        <strain evidence="3">Candidatus Nitrosotenuis uzonensis 5A</strain>
    </source>
</reference>
<protein>
    <recommendedName>
        <fullName evidence="2">UspA domain-containing protein</fullName>
    </recommendedName>
</protein>
<dbReference type="InterPro" id="IPR006015">
    <property type="entry name" value="Universal_stress_UspA"/>
</dbReference>
<dbReference type="PRINTS" id="PR01438">
    <property type="entry name" value="UNVRSLSTRESS"/>
</dbReference>
<dbReference type="PANTHER" id="PTHR46268:SF6">
    <property type="entry name" value="UNIVERSAL STRESS PROTEIN UP12"/>
    <property type="match status" value="1"/>
</dbReference>
<evidence type="ECO:0000259" key="2">
    <source>
        <dbReference type="Pfam" id="PF00582"/>
    </source>
</evidence>
<proteinExistence type="inferred from homology"/>
<name>A0A812F6M0_9ARCH</name>
<feature type="domain" description="UspA" evidence="2">
    <location>
        <begin position="24"/>
        <end position="165"/>
    </location>
</feature>
<comment type="similarity">
    <text evidence="1">Belongs to the universal stress protein A family.</text>
</comment>
<dbReference type="RefSeq" id="WP_205099215.1">
    <property type="nucleotide sequence ID" value="NZ_CAJNAQ010000005.1"/>
</dbReference>
<dbReference type="Gene3D" id="3.40.50.620">
    <property type="entry name" value="HUPs"/>
    <property type="match status" value="1"/>
</dbReference>
<sequence>MEVRPQIVCNDLEHCNVVGTSLVKNILVPFDNSKHAVRAFGHALDLAKKYGASVIAVAVTDEDQDSEWINDTPSRQKAMSKSRNSELKQIFKDMDAVAAKFGIHFDSVILESTKIAESIISFASIRRVDYIVMGTHGKGMPKEMMLGRVSTSVALNAHCPVVLIK</sequence>
<evidence type="ECO:0000313" key="4">
    <source>
        <dbReference type="Proteomes" id="UP000655759"/>
    </source>
</evidence>
<accession>A0A812F6M0</accession>
<evidence type="ECO:0000256" key="1">
    <source>
        <dbReference type="ARBA" id="ARBA00008791"/>
    </source>
</evidence>
<dbReference type="Proteomes" id="UP000655759">
    <property type="component" value="Unassembled WGS sequence"/>
</dbReference>